<dbReference type="Gene3D" id="3.10.10.10">
    <property type="entry name" value="HIV Type 1 Reverse Transcriptase, subunit A, domain 1"/>
    <property type="match status" value="1"/>
</dbReference>
<organism evidence="9">
    <name type="scientific">Tanacetum cinerariifolium</name>
    <name type="common">Dalmatian daisy</name>
    <name type="synonym">Chrysanthemum cinerariifolium</name>
    <dbReference type="NCBI Taxonomy" id="118510"/>
    <lineage>
        <taxon>Eukaryota</taxon>
        <taxon>Viridiplantae</taxon>
        <taxon>Streptophyta</taxon>
        <taxon>Embryophyta</taxon>
        <taxon>Tracheophyta</taxon>
        <taxon>Spermatophyta</taxon>
        <taxon>Magnoliopsida</taxon>
        <taxon>eudicotyledons</taxon>
        <taxon>Gunneridae</taxon>
        <taxon>Pentapetalae</taxon>
        <taxon>asterids</taxon>
        <taxon>campanulids</taxon>
        <taxon>Asterales</taxon>
        <taxon>Asteraceae</taxon>
        <taxon>Asteroideae</taxon>
        <taxon>Anthemideae</taxon>
        <taxon>Anthemidinae</taxon>
        <taxon>Tanacetum</taxon>
    </lineage>
</organism>
<dbReference type="AlphaFoldDB" id="A0A6L2L5L3"/>
<evidence type="ECO:0000259" key="8">
    <source>
        <dbReference type="PROSITE" id="PS50994"/>
    </source>
</evidence>
<dbReference type="GO" id="GO:0015074">
    <property type="term" value="P:DNA integration"/>
    <property type="evidence" value="ECO:0007669"/>
    <property type="project" value="InterPro"/>
</dbReference>
<name>A0A6L2L5L3_TANCI</name>
<evidence type="ECO:0000256" key="3">
    <source>
        <dbReference type="ARBA" id="ARBA00022722"/>
    </source>
</evidence>
<proteinExistence type="predicted"/>
<keyword evidence="1" id="KW-0808">Transferase</keyword>
<dbReference type="GO" id="GO:0003964">
    <property type="term" value="F:RNA-directed DNA polymerase activity"/>
    <property type="evidence" value="ECO:0007669"/>
    <property type="project" value="UniProtKB-KW"/>
</dbReference>
<protein>
    <submittedName>
        <fullName evidence="9">Reverse transcriptase domain-containing protein</fullName>
    </submittedName>
</protein>
<dbReference type="SUPFAM" id="SSF53098">
    <property type="entry name" value="Ribonuclease H-like"/>
    <property type="match status" value="1"/>
</dbReference>
<keyword evidence="2" id="KW-0548">Nucleotidyltransferase</keyword>
<accession>A0A6L2L5L3</accession>
<gene>
    <name evidence="9" type="ORF">Tci_028328</name>
</gene>
<keyword evidence="4" id="KW-0255">Endonuclease</keyword>
<evidence type="ECO:0000256" key="7">
    <source>
        <dbReference type="SAM" id="MobiDB-lite"/>
    </source>
</evidence>
<evidence type="ECO:0000313" key="9">
    <source>
        <dbReference type="EMBL" id="GEU56350.1"/>
    </source>
</evidence>
<evidence type="ECO:0000256" key="5">
    <source>
        <dbReference type="ARBA" id="ARBA00022801"/>
    </source>
</evidence>
<dbReference type="InterPro" id="IPR041373">
    <property type="entry name" value="RT_RNaseH"/>
</dbReference>
<dbReference type="CDD" id="cd01647">
    <property type="entry name" value="RT_LTR"/>
    <property type="match status" value="1"/>
</dbReference>
<dbReference type="InterPro" id="IPR043502">
    <property type="entry name" value="DNA/RNA_pol_sf"/>
</dbReference>
<keyword evidence="6 9" id="KW-0695">RNA-directed DNA polymerase</keyword>
<dbReference type="InterPro" id="IPR001584">
    <property type="entry name" value="Integrase_cat-core"/>
</dbReference>
<dbReference type="Gene3D" id="2.40.70.10">
    <property type="entry name" value="Acid Proteases"/>
    <property type="match status" value="1"/>
</dbReference>
<dbReference type="Pfam" id="PF03732">
    <property type="entry name" value="Retrotrans_gag"/>
    <property type="match status" value="1"/>
</dbReference>
<dbReference type="EMBL" id="BKCJ010003647">
    <property type="protein sequence ID" value="GEU56350.1"/>
    <property type="molecule type" value="Genomic_DNA"/>
</dbReference>
<dbReference type="GO" id="GO:0003676">
    <property type="term" value="F:nucleic acid binding"/>
    <property type="evidence" value="ECO:0007669"/>
    <property type="project" value="InterPro"/>
</dbReference>
<feature type="compositionally biased region" description="Low complexity" evidence="7">
    <location>
        <begin position="11"/>
        <end position="21"/>
    </location>
</feature>
<keyword evidence="5" id="KW-0378">Hydrolase</keyword>
<feature type="domain" description="Integrase catalytic" evidence="8">
    <location>
        <begin position="1073"/>
        <end position="1239"/>
    </location>
</feature>
<dbReference type="SUPFAM" id="SSF56672">
    <property type="entry name" value="DNA/RNA polymerases"/>
    <property type="match status" value="1"/>
</dbReference>
<dbReference type="CDD" id="cd09274">
    <property type="entry name" value="RNase_HI_RT_Ty3"/>
    <property type="match status" value="1"/>
</dbReference>
<evidence type="ECO:0000256" key="6">
    <source>
        <dbReference type="ARBA" id="ARBA00022918"/>
    </source>
</evidence>
<sequence length="1251" mass="141859">MQTRSSLKFVSGSSSNPISTNSKHRYRIRSKPRVEPFSILIVTMADNRTLEEILQAPTEGYGDAIVVPDILAENFEIRTGLLSLIQENQFHGFESNNPHDHIRSFNRITSTLKFKDVPNDAIKLMLFPYSLEGVAKIWYEKEPPRSILTWGDLVSKFVNHFFPPSKTTHLKNEIARFTQKFEETFREAWERFKEMLRQYPHHGFSKLHQINTFYNGLNEHEQDSLNVATGENLLRNTPQDALIIIENKSKVRYSRNKPIDFKVSTNSSGNSSSTDARIDKLTDTILNLVETFNKKMTTLATVKAIEETCVICKGAHPYYDCIATDSNILSVCATTGTYNQGNIGFRPQVETNYHASPPVELMNEFLKYKQITKTSIRAMQNQIDNFKAGLKNEIHSSIQNQINSVKNELRSDISNQTNELRNMMASYFQMNTTSSLGSGSLPSNTVPNPRVDLKAITTRSGVTLAGPSVSPLPSKEPSPVSTSFSTISSSKVPGVTKDTKLLEKLGDPDKFLFPCDFPKFDECLALADLGESINLMPLSIWRKLSLPELAFTQMILELADRSMTRPAGIAEDVFVKVGKFHFPTDFVDVDYVVSPHVPLILGRPFLRTERALIDVYAEELTLRVDDEAITFNVGQTLKYSYIDAKSINRIDVIDVACEEYVQEVLGFFNNYKSGNSTPDSDPIISSSSTSFTPFEGSDFILEENKTFLQTSDDLSDLDDDYYDTEGDILYLEKLLNEDPSPNLPPVIKLLDAGLVYPISDSPWVSPVYCVPKKDGMTVVENEDNELIPTRYFQIPIDLQDQEKTTFTCPYRTFAYRRMPFGLCNAPGTFQRCMMAIFHDMIEKTMEVFMDDFLVFGDSFSSAKVDVIAKLPHPTSVKGAVLGQRKTKHFQPIHYASKIMMDAQAHYTTTEKELLAVVYAFEKFQPYLVLSKTIVYTDHSALKYLLAKQDAKPRLIRWILLLQEFDVIIRDKKGAENLAADHLSRLEKPHQDELEKKEITKTFPFDTLDSVFTSKKQLISSRLAIIDPPGDIMVPTSPLNNFDSGLYWPTIYRDAHDLVTRCDTCQRQGKISQRNEMPQNAIQVFEIFNVWGIDFMGPFLSSKGNKYILVAVEYLSKWVEAKALPTNDARVVVKFLKSLFARFGTPCAIISDRDTHFCNDQFAKVMLKYGVIDRLSTTYHPQSSGQVEVSNRGLKRILDRTVGEKCAYWSDKLDDALWAFRIAFKTPIGCTPYKLVYGKACHLPIELDHKAY</sequence>
<dbReference type="CDD" id="cd00303">
    <property type="entry name" value="retropepsin_like"/>
    <property type="match status" value="1"/>
</dbReference>
<dbReference type="Pfam" id="PF17917">
    <property type="entry name" value="RT_RNaseH"/>
    <property type="match status" value="1"/>
</dbReference>
<evidence type="ECO:0000256" key="4">
    <source>
        <dbReference type="ARBA" id="ARBA00022759"/>
    </source>
</evidence>
<dbReference type="InterPro" id="IPR012337">
    <property type="entry name" value="RNaseH-like_sf"/>
</dbReference>
<evidence type="ECO:0000256" key="2">
    <source>
        <dbReference type="ARBA" id="ARBA00022695"/>
    </source>
</evidence>
<dbReference type="Gene3D" id="3.30.420.10">
    <property type="entry name" value="Ribonuclease H-like superfamily/Ribonuclease H"/>
    <property type="match status" value="1"/>
</dbReference>
<feature type="region of interest" description="Disordered" evidence="7">
    <location>
        <begin position="1"/>
        <end position="27"/>
    </location>
</feature>
<reference evidence="9" key="1">
    <citation type="journal article" date="2019" name="Sci. Rep.">
        <title>Draft genome of Tanacetum cinerariifolium, the natural source of mosquito coil.</title>
        <authorList>
            <person name="Yamashiro T."/>
            <person name="Shiraishi A."/>
            <person name="Satake H."/>
            <person name="Nakayama K."/>
        </authorList>
    </citation>
    <scope>NUCLEOTIDE SEQUENCE</scope>
</reference>
<dbReference type="PANTHER" id="PTHR37984">
    <property type="entry name" value="PROTEIN CBG26694"/>
    <property type="match status" value="1"/>
</dbReference>
<dbReference type="PROSITE" id="PS50994">
    <property type="entry name" value="INTEGRASE"/>
    <property type="match status" value="1"/>
</dbReference>
<feature type="compositionally biased region" description="Low complexity" evidence="7">
    <location>
        <begin position="477"/>
        <end position="487"/>
    </location>
</feature>
<keyword evidence="3" id="KW-0540">Nuclease</keyword>
<dbReference type="InterPro" id="IPR021109">
    <property type="entry name" value="Peptidase_aspartic_dom_sf"/>
</dbReference>
<dbReference type="GO" id="GO:0016787">
    <property type="term" value="F:hydrolase activity"/>
    <property type="evidence" value="ECO:0007669"/>
    <property type="project" value="UniProtKB-KW"/>
</dbReference>
<dbReference type="PANTHER" id="PTHR37984:SF5">
    <property type="entry name" value="PROTEIN NYNRIN-LIKE"/>
    <property type="match status" value="1"/>
</dbReference>
<comment type="caution">
    <text evidence="9">The sequence shown here is derived from an EMBL/GenBank/DDBJ whole genome shotgun (WGS) entry which is preliminary data.</text>
</comment>
<dbReference type="InterPro" id="IPR005162">
    <property type="entry name" value="Retrotrans_gag_dom"/>
</dbReference>
<dbReference type="InterPro" id="IPR050951">
    <property type="entry name" value="Retrovirus_Pol_polyprotein"/>
</dbReference>
<dbReference type="InterPro" id="IPR036397">
    <property type="entry name" value="RNaseH_sf"/>
</dbReference>
<dbReference type="GO" id="GO:0004519">
    <property type="term" value="F:endonuclease activity"/>
    <property type="evidence" value="ECO:0007669"/>
    <property type="project" value="UniProtKB-KW"/>
</dbReference>
<evidence type="ECO:0000256" key="1">
    <source>
        <dbReference type="ARBA" id="ARBA00022679"/>
    </source>
</evidence>
<dbReference type="Pfam" id="PF00665">
    <property type="entry name" value="rve"/>
    <property type="match status" value="1"/>
</dbReference>
<feature type="region of interest" description="Disordered" evidence="7">
    <location>
        <begin position="465"/>
        <end position="487"/>
    </location>
</feature>